<dbReference type="SUPFAM" id="SSF53474">
    <property type="entry name" value="alpha/beta-Hydrolases"/>
    <property type="match status" value="2"/>
</dbReference>
<dbReference type="PANTHER" id="PTHR43037:SF5">
    <property type="entry name" value="FERULOYL ESTERASE"/>
    <property type="match status" value="1"/>
</dbReference>
<reference evidence="7 8" key="1">
    <citation type="submission" date="2019-09" db="EMBL/GenBank/DDBJ databases">
        <title>Draft genome of the ectomycorrhizal ascomycete Sphaerosporella brunnea.</title>
        <authorList>
            <consortium name="DOE Joint Genome Institute"/>
            <person name="Benucci G.M."/>
            <person name="Marozzi G."/>
            <person name="Antonielli L."/>
            <person name="Sanchez S."/>
            <person name="Marco P."/>
            <person name="Wang X."/>
            <person name="Falini L.B."/>
            <person name="Barry K."/>
            <person name="Haridas S."/>
            <person name="Lipzen A."/>
            <person name="Labutti K."/>
            <person name="Grigoriev I.V."/>
            <person name="Murat C."/>
            <person name="Martin F."/>
            <person name="Albertini E."/>
            <person name="Donnini D."/>
            <person name="Bonito G."/>
        </authorList>
    </citation>
    <scope>NUCLEOTIDE SEQUENCE [LARGE SCALE GENOMIC DNA]</scope>
    <source>
        <strain evidence="7 8">Sb_GMNB300</strain>
    </source>
</reference>
<proteinExistence type="inferred from homology"/>
<keyword evidence="2 4" id="KW-0732">Signal</keyword>
<evidence type="ECO:0000313" key="7">
    <source>
        <dbReference type="EMBL" id="KAA8911563.1"/>
    </source>
</evidence>
<dbReference type="Proteomes" id="UP000326924">
    <property type="component" value="Unassembled WGS sequence"/>
</dbReference>
<keyword evidence="4" id="KW-0119">Carbohydrate metabolism</keyword>
<dbReference type="GO" id="GO:0005576">
    <property type="term" value="C:extracellular region"/>
    <property type="evidence" value="ECO:0007669"/>
    <property type="project" value="UniProtKB-SubCell"/>
</dbReference>
<dbReference type="InterPro" id="IPR000254">
    <property type="entry name" value="CBD"/>
</dbReference>
<comment type="similarity">
    <text evidence="4">Belongs to the carbohydrate esterase 1 (CE1) family.</text>
</comment>
<dbReference type="SMART" id="SM00236">
    <property type="entry name" value="fCBD"/>
    <property type="match status" value="1"/>
</dbReference>
<dbReference type="InterPro" id="IPR010126">
    <property type="entry name" value="Esterase_phb"/>
</dbReference>
<keyword evidence="4" id="KW-0624">Polysaccharide degradation</keyword>
<organism evidence="7 8">
    <name type="scientific">Sphaerosporella brunnea</name>
    <dbReference type="NCBI Taxonomy" id="1250544"/>
    <lineage>
        <taxon>Eukaryota</taxon>
        <taxon>Fungi</taxon>
        <taxon>Dikarya</taxon>
        <taxon>Ascomycota</taxon>
        <taxon>Pezizomycotina</taxon>
        <taxon>Pezizomycetes</taxon>
        <taxon>Pezizales</taxon>
        <taxon>Pyronemataceae</taxon>
        <taxon>Sphaerosporella</taxon>
    </lineage>
</organism>
<evidence type="ECO:0000256" key="3">
    <source>
        <dbReference type="ARBA" id="ARBA00022801"/>
    </source>
</evidence>
<dbReference type="PROSITE" id="PS51164">
    <property type="entry name" value="CBM1_2"/>
    <property type="match status" value="1"/>
</dbReference>
<feature type="chain" id="PRO_5029038784" description="Carboxylic ester hydrolase" evidence="4">
    <location>
        <begin position="21"/>
        <end position="356"/>
    </location>
</feature>
<dbReference type="GO" id="GO:0052689">
    <property type="term" value="F:carboxylic ester hydrolase activity"/>
    <property type="evidence" value="ECO:0007669"/>
    <property type="project" value="UniProtKB-KW"/>
</dbReference>
<keyword evidence="4" id="KW-0964">Secreted</keyword>
<accession>A0A5J5F5L7</accession>
<sequence>MAPLGFFFSALAALSTTVFGASLQQVTNFGTNPTGAGMYIYVPDSLPTNPAILVAIHYCTGTAQAYFTGTQFASLADQYGYIVIYPNAPDSGGCWDVHSAATLSHNAGGDSLSIVNMVRYTISTYKADSSRVFAAGTSSGAMMCEVLAGAYPDVFAGVAGFAGVPFSCFAGPNMWNSDCANGNIDKTGAQWGDLVRAAYPGYTGPRPKLQLWHGTADTTLSYNNLGESVKEWTNVLGLSTTPTSTQQNSPLSGWTRNIYGSGQLQAITAQGVTHNIPVQASDVLAFFGLNQTPTTSPGTSTTTTTAPGGGTTTVTPPSGGTVPKWGQCGGTGYTGPTACVTGTTCIKMNDWYSQCQ</sequence>
<dbReference type="GO" id="GO:0045493">
    <property type="term" value="P:xylan catabolic process"/>
    <property type="evidence" value="ECO:0007669"/>
    <property type="project" value="UniProtKB-UniRule"/>
</dbReference>
<comment type="caution">
    <text evidence="7">The sequence shown here is derived from an EMBL/GenBank/DDBJ whole genome shotgun (WGS) entry which is preliminary data.</text>
</comment>
<comment type="function">
    <text evidence="4">Esterase involved in the hydrolysis of xylan, a major structural heterogeneous polysaccharide found in plant biomass representing the second most abundant polysaccharide in the biosphere, after cellulose.</text>
</comment>
<evidence type="ECO:0000256" key="2">
    <source>
        <dbReference type="ARBA" id="ARBA00022729"/>
    </source>
</evidence>
<dbReference type="Gene3D" id="3.40.50.1820">
    <property type="entry name" value="alpha/beta hydrolase"/>
    <property type="match status" value="1"/>
</dbReference>
<feature type="region of interest" description="Disordered" evidence="5">
    <location>
        <begin position="293"/>
        <end position="323"/>
    </location>
</feature>
<keyword evidence="1 4" id="KW-0719">Serine esterase</keyword>
<dbReference type="PROSITE" id="PS00562">
    <property type="entry name" value="CBM1_1"/>
    <property type="match status" value="1"/>
</dbReference>
<dbReference type="PANTHER" id="PTHR43037">
    <property type="entry name" value="UNNAMED PRODUCT-RELATED"/>
    <property type="match status" value="1"/>
</dbReference>
<keyword evidence="8" id="KW-1185">Reference proteome</keyword>
<dbReference type="EMBL" id="VXIS01000034">
    <property type="protein sequence ID" value="KAA8911563.1"/>
    <property type="molecule type" value="Genomic_DNA"/>
</dbReference>
<name>A0A5J5F5L7_9PEZI</name>
<dbReference type="NCBIfam" id="TIGR01840">
    <property type="entry name" value="esterase_phb"/>
    <property type="match status" value="1"/>
</dbReference>
<gene>
    <name evidence="7" type="ORF">FN846DRAFT_415164</name>
</gene>
<evidence type="ECO:0000313" key="8">
    <source>
        <dbReference type="Proteomes" id="UP000326924"/>
    </source>
</evidence>
<dbReference type="Pfam" id="PF10503">
    <property type="entry name" value="Esterase_PHB"/>
    <property type="match status" value="1"/>
</dbReference>
<feature type="signal peptide" evidence="4">
    <location>
        <begin position="1"/>
        <end position="20"/>
    </location>
</feature>
<keyword evidence="3 4" id="KW-0378">Hydrolase</keyword>
<evidence type="ECO:0000259" key="6">
    <source>
        <dbReference type="PROSITE" id="PS51164"/>
    </source>
</evidence>
<dbReference type="InterPro" id="IPR050955">
    <property type="entry name" value="Plant_Biomass_Hydrol_Est"/>
</dbReference>
<evidence type="ECO:0000256" key="4">
    <source>
        <dbReference type="RuleBase" id="RU367147"/>
    </source>
</evidence>
<dbReference type="Pfam" id="PF00734">
    <property type="entry name" value="CBM_1"/>
    <property type="match status" value="1"/>
</dbReference>
<feature type="domain" description="CBM1" evidence="6">
    <location>
        <begin position="320"/>
        <end position="356"/>
    </location>
</feature>
<dbReference type="OrthoDB" id="2425929at2759"/>
<dbReference type="InterPro" id="IPR029058">
    <property type="entry name" value="AB_hydrolase_fold"/>
</dbReference>
<evidence type="ECO:0000256" key="5">
    <source>
        <dbReference type="SAM" id="MobiDB-lite"/>
    </source>
</evidence>
<dbReference type="InParanoid" id="A0A5J5F5L7"/>
<dbReference type="AlphaFoldDB" id="A0A5J5F5L7"/>
<dbReference type="EC" id="3.1.1.-" evidence="4"/>
<protein>
    <recommendedName>
        <fullName evidence="4">Carboxylic ester hydrolase</fullName>
        <ecNumber evidence="4">3.1.1.-</ecNumber>
    </recommendedName>
</protein>
<dbReference type="GO" id="GO:0030248">
    <property type="term" value="F:cellulose binding"/>
    <property type="evidence" value="ECO:0007669"/>
    <property type="project" value="InterPro"/>
</dbReference>
<evidence type="ECO:0000256" key="1">
    <source>
        <dbReference type="ARBA" id="ARBA00022487"/>
    </source>
</evidence>
<comment type="subcellular location">
    <subcellularLocation>
        <location evidence="4">Secreted</location>
    </subcellularLocation>
</comment>